<organism evidence="1 2">
    <name type="scientific">Crepidotus variabilis</name>
    <dbReference type="NCBI Taxonomy" id="179855"/>
    <lineage>
        <taxon>Eukaryota</taxon>
        <taxon>Fungi</taxon>
        <taxon>Dikarya</taxon>
        <taxon>Basidiomycota</taxon>
        <taxon>Agaricomycotina</taxon>
        <taxon>Agaricomycetes</taxon>
        <taxon>Agaricomycetidae</taxon>
        <taxon>Agaricales</taxon>
        <taxon>Agaricineae</taxon>
        <taxon>Crepidotaceae</taxon>
        <taxon>Crepidotus</taxon>
    </lineage>
</organism>
<protein>
    <submittedName>
        <fullName evidence="1">Uncharacterized protein</fullName>
    </submittedName>
</protein>
<dbReference type="OrthoDB" id="73076at2759"/>
<reference evidence="1" key="1">
    <citation type="submission" date="2020-11" db="EMBL/GenBank/DDBJ databases">
        <authorList>
            <consortium name="DOE Joint Genome Institute"/>
            <person name="Ahrendt S."/>
            <person name="Riley R."/>
            <person name="Andreopoulos W."/>
            <person name="Labutti K."/>
            <person name="Pangilinan J."/>
            <person name="Ruiz-Duenas F.J."/>
            <person name="Barrasa J.M."/>
            <person name="Sanchez-Garcia M."/>
            <person name="Camarero S."/>
            <person name="Miyauchi S."/>
            <person name="Serrano A."/>
            <person name="Linde D."/>
            <person name="Babiker R."/>
            <person name="Drula E."/>
            <person name="Ayuso-Fernandez I."/>
            <person name="Pacheco R."/>
            <person name="Padilla G."/>
            <person name="Ferreira P."/>
            <person name="Barriuso J."/>
            <person name="Kellner H."/>
            <person name="Castanera R."/>
            <person name="Alfaro M."/>
            <person name="Ramirez L."/>
            <person name="Pisabarro A.G."/>
            <person name="Kuo A."/>
            <person name="Tritt A."/>
            <person name="Lipzen A."/>
            <person name="He G."/>
            <person name="Yan M."/>
            <person name="Ng V."/>
            <person name="Cullen D."/>
            <person name="Martin F."/>
            <person name="Rosso M.-N."/>
            <person name="Henrissat B."/>
            <person name="Hibbett D."/>
            <person name="Martinez A.T."/>
            <person name="Grigoriev I.V."/>
        </authorList>
    </citation>
    <scope>NUCLEOTIDE SEQUENCE</scope>
    <source>
        <strain evidence="1">CBS 506.95</strain>
    </source>
</reference>
<accession>A0A9P6JND9</accession>
<evidence type="ECO:0000313" key="1">
    <source>
        <dbReference type="EMBL" id="KAF9526713.1"/>
    </source>
</evidence>
<proteinExistence type="predicted"/>
<dbReference type="Proteomes" id="UP000807306">
    <property type="component" value="Unassembled WGS sequence"/>
</dbReference>
<comment type="caution">
    <text evidence="1">The sequence shown here is derived from an EMBL/GenBank/DDBJ whole genome shotgun (WGS) entry which is preliminary data.</text>
</comment>
<gene>
    <name evidence="1" type="ORF">CPB83DRAFT_769816</name>
</gene>
<name>A0A9P6JND9_9AGAR</name>
<dbReference type="AlphaFoldDB" id="A0A9P6JND9"/>
<dbReference type="EMBL" id="MU157868">
    <property type="protein sequence ID" value="KAF9526713.1"/>
    <property type="molecule type" value="Genomic_DNA"/>
</dbReference>
<evidence type="ECO:0000313" key="2">
    <source>
        <dbReference type="Proteomes" id="UP000807306"/>
    </source>
</evidence>
<sequence>GVGMQNFTYTAAWEEFCHLTCVHSPKAYESLREYFPAPSQRNLRKKEARQPPFPMTICSCSFYLAEKHLKALDYTGPVGLSTDDTKLFAMFQLYYNLEKKAHYLIGATDGPILVANPENVREAIEEAQHRKAEKVNNLFALKTANTNKDSLGLVAPIIVAALPISDSMDAPALLDLHIKVLNGLIDRGIQVVSYACNGTEVERAVQRMFLDKTSKCKYRIKDPRDGGKDLVIVYGIY</sequence>
<keyword evidence="2" id="KW-1185">Reference proteome</keyword>
<feature type="non-terminal residue" evidence="1">
    <location>
        <position position="1"/>
    </location>
</feature>